<proteinExistence type="predicted"/>
<accession>A0A9D4FX69</accession>
<name>A0A9D4FX69_DREPO</name>
<protein>
    <submittedName>
        <fullName evidence="2">Uncharacterized protein</fullName>
    </submittedName>
</protein>
<dbReference type="Proteomes" id="UP000828390">
    <property type="component" value="Unassembled WGS sequence"/>
</dbReference>
<feature type="region of interest" description="Disordered" evidence="1">
    <location>
        <begin position="63"/>
        <end position="93"/>
    </location>
</feature>
<keyword evidence="3" id="KW-1185">Reference proteome</keyword>
<evidence type="ECO:0000256" key="1">
    <source>
        <dbReference type="SAM" id="MobiDB-lite"/>
    </source>
</evidence>
<sequence>MAGLIDFSQIFTDDVCPTQSSHGAAFKARNKDVPEAPVFKDIPDLDVIFTGDAGPARMQLSQWLPSTQMSQRNKHTNERSSKKPSYVVSERYV</sequence>
<reference evidence="2" key="2">
    <citation type="submission" date="2020-11" db="EMBL/GenBank/DDBJ databases">
        <authorList>
            <person name="McCartney M.A."/>
            <person name="Auch B."/>
            <person name="Kono T."/>
            <person name="Mallez S."/>
            <person name="Becker A."/>
            <person name="Gohl D.M."/>
            <person name="Silverstein K.A.T."/>
            <person name="Koren S."/>
            <person name="Bechman K.B."/>
            <person name="Herman A."/>
            <person name="Abrahante J.E."/>
            <person name="Garbe J."/>
        </authorList>
    </citation>
    <scope>NUCLEOTIDE SEQUENCE</scope>
    <source>
        <strain evidence="2">Duluth1</strain>
        <tissue evidence="2">Whole animal</tissue>
    </source>
</reference>
<comment type="caution">
    <text evidence="2">The sequence shown here is derived from an EMBL/GenBank/DDBJ whole genome shotgun (WGS) entry which is preliminary data.</text>
</comment>
<organism evidence="2 3">
    <name type="scientific">Dreissena polymorpha</name>
    <name type="common">Zebra mussel</name>
    <name type="synonym">Mytilus polymorpha</name>
    <dbReference type="NCBI Taxonomy" id="45954"/>
    <lineage>
        <taxon>Eukaryota</taxon>
        <taxon>Metazoa</taxon>
        <taxon>Spiralia</taxon>
        <taxon>Lophotrochozoa</taxon>
        <taxon>Mollusca</taxon>
        <taxon>Bivalvia</taxon>
        <taxon>Autobranchia</taxon>
        <taxon>Heteroconchia</taxon>
        <taxon>Euheterodonta</taxon>
        <taxon>Imparidentia</taxon>
        <taxon>Neoheterodontei</taxon>
        <taxon>Myida</taxon>
        <taxon>Dreissenoidea</taxon>
        <taxon>Dreissenidae</taxon>
        <taxon>Dreissena</taxon>
    </lineage>
</organism>
<evidence type="ECO:0000313" key="3">
    <source>
        <dbReference type="Proteomes" id="UP000828390"/>
    </source>
</evidence>
<dbReference type="EMBL" id="JAIWYP010000006">
    <property type="protein sequence ID" value="KAH3806665.1"/>
    <property type="molecule type" value="Genomic_DNA"/>
</dbReference>
<dbReference type="AlphaFoldDB" id="A0A9D4FX69"/>
<reference evidence="2" key="1">
    <citation type="journal article" date="2019" name="bioRxiv">
        <title>The Genome of the Zebra Mussel, Dreissena polymorpha: A Resource for Invasive Species Research.</title>
        <authorList>
            <person name="McCartney M.A."/>
            <person name="Auch B."/>
            <person name="Kono T."/>
            <person name="Mallez S."/>
            <person name="Zhang Y."/>
            <person name="Obille A."/>
            <person name="Becker A."/>
            <person name="Abrahante J.E."/>
            <person name="Garbe J."/>
            <person name="Badalamenti J.P."/>
            <person name="Herman A."/>
            <person name="Mangelson H."/>
            <person name="Liachko I."/>
            <person name="Sullivan S."/>
            <person name="Sone E.D."/>
            <person name="Koren S."/>
            <person name="Silverstein K.A.T."/>
            <person name="Beckman K.B."/>
            <person name="Gohl D.M."/>
        </authorList>
    </citation>
    <scope>NUCLEOTIDE SEQUENCE</scope>
    <source>
        <strain evidence="2">Duluth1</strain>
        <tissue evidence="2">Whole animal</tissue>
    </source>
</reference>
<gene>
    <name evidence="2" type="ORF">DPMN_134989</name>
</gene>
<evidence type="ECO:0000313" key="2">
    <source>
        <dbReference type="EMBL" id="KAH3806665.1"/>
    </source>
</evidence>